<keyword evidence="1" id="KW-0238">DNA-binding</keyword>
<evidence type="ECO:0000259" key="3">
    <source>
        <dbReference type="PROSITE" id="PS50110"/>
    </source>
</evidence>
<dbReference type="Proteomes" id="UP001193081">
    <property type="component" value="Unassembled WGS sequence"/>
</dbReference>
<keyword evidence="5" id="KW-1185">Reference proteome</keyword>
<dbReference type="InterPro" id="IPR011006">
    <property type="entry name" value="CheY-like_superfamily"/>
</dbReference>
<evidence type="ECO:0000313" key="4">
    <source>
        <dbReference type="EMBL" id="MBP1468036.1"/>
    </source>
</evidence>
<name>A0ABS4DF04_9CHLR</name>
<dbReference type="SMART" id="SM00448">
    <property type="entry name" value="REC"/>
    <property type="match status" value="1"/>
</dbReference>
<feature type="domain" description="Response regulatory" evidence="3">
    <location>
        <begin position="8"/>
        <end position="122"/>
    </location>
</feature>
<dbReference type="PROSITE" id="PS50110">
    <property type="entry name" value="RESPONSE_REGULATORY"/>
    <property type="match status" value="1"/>
</dbReference>
<dbReference type="PANTHER" id="PTHR43214">
    <property type="entry name" value="TWO-COMPONENT RESPONSE REGULATOR"/>
    <property type="match status" value="1"/>
</dbReference>
<dbReference type="SUPFAM" id="SSF52172">
    <property type="entry name" value="CheY-like"/>
    <property type="match status" value="1"/>
</dbReference>
<comment type="caution">
    <text evidence="4">The sequence shown here is derived from an EMBL/GenBank/DDBJ whole genome shotgun (WGS) entry which is preliminary data.</text>
</comment>
<keyword evidence="2" id="KW-0597">Phosphoprotein</keyword>
<dbReference type="InterPro" id="IPR039420">
    <property type="entry name" value="WalR-like"/>
</dbReference>
<dbReference type="RefSeq" id="WP_135480379.1">
    <property type="nucleotide sequence ID" value="NZ_SIJK02000052.1"/>
</dbReference>
<proteinExistence type="predicted"/>
<reference evidence="4 5" key="1">
    <citation type="submission" date="2021-03" db="EMBL/GenBank/DDBJ databases">
        <authorList>
            <person name="Grouzdev D.S."/>
        </authorList>
    </citation>
    <scope>NUCLEOTIDE SEQUENCE [LARGE SCALE GENOMIC DNA]</scope>
    <source>
        <strain evidence="4 5">M50-1</strain>
    </source>
</reference>
<evidence type="ECO:0000256" key="1">
    <source>
        <dbReference type="ARBA" id="ARBA00023125"/>
    </source>
</evidence>
<accession>A0ABS4DF04</accession>
<sequence length="123" mass="13224">MNALPMRQILLADDQASVRDALRLRLEQEPNFAIVGEAVDATGLLLLVAECAAELVLLDWELPGLPPNHLVRLLYAEQPGLKIVAMSSRPEAHQPALQAGATAFLSKGAPPEDLLKTLVSLRG</sequence>
<organism evidence="4 5">
    <name type="scientific">Candidatus Chloroploca mongolica</name>
    <dbReference type="NCBI Taxonomy" id="2528176"/>
    <lineage>
        <taxon>Bacteria</taxon>
        <taxon>Bacillati</taxon>
        <taxon>Chloroflexota</taxon>
        <taxon>Chloroflexia</taxon>
        <taxon>Chloroflexales</taxon>
        <taxon>Chloroflexineae</taxon>
        <taxon>Oscillochloridaceae</taxon>
        <taxon>Candidatus Chloroploca</taxon>
    </lineage>
</organism>
<dbReference type="InterPro" id="IPR058245">
    <property type="entry name" value="NreC/VraR/RcsB-like_REC"/>
</dbReference>
<protein>
    <submittedName>
        <fullName evidence="4">Response regulator transcription factor</fullName>
    </submittedName>
</protein>
<gene>
    <name evidence="4" type="ORF">EYB53_020125</name>
</gene>
<dbReference type="Pfam" id="PF00072">
    <property type="entry name" value="Response_reg"/>
    <property type="match status" value="1"/>
</dbReference>
<dbReference type="InterPro" id="IPR001789">
    <property type="entry name" value="Sig_transdc_resp-reg_receiver"/>
</dbReference>
<dbReference type="CDD" id="cd17535">
    <property type="entry name" value="REC_NarL-like"/>
    <property type="match status" value="1"/>
</dbReference>
<dbReference type="EMBL" id="SIJK02000052">
    <property type="protein sequence ID" value="MBP1468036.1"/>
    <property type="molecule type" value="Genomic_DNA"/>
</dbReference>
<dbReference type="Gene3D" id="3.40.50.2300">
    <property type="match status" value="1"/>
</dbReference>
<evidence type="ECO:0000256" key="2">
    <source>
        <dbReference type="PROSITE-ProRule" id="PRU00169"/>
    </source>
</evidence>
<feature type="modified residue" description="4-aspartylphosphate" evidence="2">
    <location>
        <position position="59"/>
    </location>
</feature>
<evidence type="ECO:0000313" key="5">
    <source>
        <dbReference type="Proteomes" id="UP001193081"/>
    </source>
</evidence>